<evidence type="ECO:0000256" key="1">
    <source>
        <dbReference type="ARBA" id="ARBA00022630"/>
    </source>
</evidence>
<dbReference type="SUPFAM" id="SSF51395">
    <property type="entry name" value="FMN-linked oxidoreductases"/>
    <property type="match status" value="1"/>
</dbReference>
<name>A0A6V8SGY0_9CLOT</name>
<evidence type="ECO:0000313" key="5">
    <source>
        <dbReference type="Proteomes" id="UP000580568"/>
    </source>
</evidence>
<dbReference type="GO" id="GO:0010181">
    <property type="term" value="F:FMN binding"/>
    <property type="evidence" value="ECO:0007669"/>
    <property type="project" value="InterPro"/>
</dbReference>
<evidence type="ECO:0000313" key="4">
    <source>
        <dbReference type="EMBL" id="GFP76051.1"/>
    </source>
</evidence>
<keyword evidence="2" id="KW-0560">Oxidoreductase</keyword>
<gene>
    <name evidence="4" type="ORF">bsdtw1_02145</name>
</gene>
<sequence length="377" mass="41699">MIFLNSKYEKLFESRELSWGKTVKNPIVMSPMTTFAGQLNGNVSEAEILYYKRRAKNVGMVITATTYVTPSGKGFSGQFAAYSDEFLPSLKLLAETIKGEGALAILQIFHAGRMALPNEIPNGETLSASAVAPVRAGAITPREMTAMEIDNTIKAFGETTRRAILAGFDGVEIHGANTYLIQQFFSPHSNRRNDNWGGTIEKRMNFPLAVIAEVKKAVKAEGKSDFIVGYRFSPEELESPGITLDDTLTFVDVLSKQDLSYLHVSLNNFWQGSIRDSAITAPTILRIKDKIKGRVPLIGVGSIHTPDEALKALDSGIEFLALGRELIMEPEWSEKVKDDKVDDIRTSISKKDKNILDIPEVLWENIINAPGWFPITD</sequence>
<keyword evidence="1" id="KW-0285">Flavoprotein</keyword>
<dbReference type="InterPro" id="IPR051799">
    <property type="entry name" value="NADH_flavin_oxidoreductase"/>
</dbReference>
<dbReference type="PANTHER" id="PTHR43656">
    <property type="entry name" value="BINDING OXIDOREDUCTASE, PUTATIVE (AFU_ORTHOLOGUE AFUA_2G08260)-RELATED"/>
    <property type="match status" value="1"/>
</dbReference>
<comment type="caution">
    <text evidence="4">The sequence shown here is derived from an EMBL/GenBank/DDBJ whole genome shotgun (WGS) entry which is preliminary data.</text>
</comment>
<dbReference type="Gene3D" id="3.20.20.70">
    <property type="entry name" value="Aldolase class I"/>
    <property type="match status" value="1"/>
</dbReference>
<dbReference type="PANTHER" id="PTHR43656:SF2">
    <property type="entry name" value="BINDING OXIDOREDUCTASE, PUTATIVE (AFU_ORTHOLOGUE AFUA_2G08260)-RELATED"/>
    <property type="match status" value="1"/>
</dbReference>
<dbReference type="InterPro" id="IPR001155">
    <property type="entry name" value="OxRdtase_FMN_N"/>
</dbReference>
<dbReference type="CDD" id="cd04735">
    <property type="entry name" value="OYE_like_4_FMN"/>
    <property type="match status" value="1"/>
</dbReference>
<feature type="domain" description="NADH:flavin oxidoreductase/NADH oxidase N-terminal" evidence="3">
    <location>
        <begin position="21"/>
        <end position="339"/>
    </location>
</feature>
<protein>
    <submittedName>
        <fullName evidence="4">Putative oxidoreductase</fullName>
    </submittedName>
</protein>
<accession>A0A6V8SGY0</accession>
<dbReference type="GO" id="GO:0016491">
    <property type="term" value="F:oxidoreductase activity"/>
    <property type="evidence" value="ECO:0007669"/>
    <property type="project" value="UniProtKB-KW"/>
</dbReference>
<dbReference type="InterPro" id="IPR013785">
    <property type="entry name" value="Aldolase_TIM"/>
</dbReference>
<keyword evidence="5" id="KW-1185">Reference proteome</keyword>
<reference evidence="4 5" key="1">
    <citation type="submission" date="2020-07" db="EMBL/GenBank/DDBJ databases">
        <title>A new beta-1,3-glucan-decomposing anaerobic bacterium isolated from anoxic soil subjected to biological soil disinfestation.</title>
        <authorList>
            <person name="Ueki A."/>
            <person name="Tonouchi A."/>
        </authorList>
    </citation>
    <scope>NUCLEOTIDE SEQUENCE [LARGE SCALE GENOMIC DNA]</scope>
    <source>
        <strain evidence="4 5">TW1</strain>
    </source>
</reference>
<evidence type="ECO:0000259" key="3">
    <source>
        <dbReference type="Pfam" id="PF00724"/>
    </source>
</evidence>
<proteinExistence type="predicted"/>
<dbReference type="AlphaFoldDB" id="A0A6V8SGY0"/>
<organism evidence="4 5">
    <name type="scientific">Clostridium fungisolvens</name>
    <dbReference type="NCBI Taxonomy" id="1604897"/>
    <lineage>
        <taxon>Bacteria</taxon>
        <taxon>Bacillati</taxon>
        <taxon>Bacillota</taxon>
        <taxon>Clostridia</taxon>
        <taxon>Eubacteriales</taxon>
        <taxon>Clostridiaceae</taxon>
        <taxon>Clostridium</taxon>
    </lineage>
</organism>
<dbReference type="EMBL" id="BLZR01000001">
    <property type="protein sequence ID" value="GFP76051.1"/>
    <property type="molecule type" value="Genomic_DNA"/>
</dbReference>
<dbReference type="Pfam" id="PF00724">
    <property type="entry name" value="Oxidored_FMN"/>
    <property type="match status" value="1"/>
</dbReference>
<dbReference type="Proteomes" id="UP000580568">
    <property type="component" value="Unassembled WGS sequence"/>
</dbReference>
<evidence type="ECO:0000256" key="2">
    <source>
        <dbReference type="ARBA" id="ARBA00023002"/>
    </source>
</evidence>